<evidence type="ECO:0000256" key="10">
    <source>
        <dbReference type="ARBA" id="ARBA00023004"/>
    </source>
</evidence>
<evidence type="ECO:0000313" key="16">
    <source>
        <dbReference type="EMBL" id="KIL67272.1"/>
    </source>
</evidence>
<dbReference type="GO" id="GO:0016705">
    <property type="term" value="F:oxidoreductase activity, acting on paired donors, with incorporation or reduction of molecular oxygen"/>
    <property type="evidence" value="ECO:0007669"/>
    <property type="project" value="InterPro"/>
</dbReference>
<evidence type="ECO:0008006" key="18">
    <source>
        <dbReference type="Google" id="ProtNLM"/>
    </source>
</evidence>
<dbReference type="AlphaFoldDB" id="A0A0C2WZL1"/>
<dbReference type="STRING" id="946122.A0A0C2WZL1"/>
<evidence type="ECO:0000256" key="1">
    <source>
        <dbReference type="ARBA" id="ARBA00001971"/>
    </source>
</evidence>
<evidence type="ECO:0000256" key="2">
    <source>
        <dbReference type="ARBA" id="ARBA00004370"/>
    </source>
</evidence>
<keyword evidence="9 14" id="KW-0560">Oxidoreductase</keyword>
<dbReference type="GO" id="GO:0016020">
    <property type="term" value="C:membrane"/>
    <property type="evidence" value="ECO:0007669"/>
    <property type="project" value="UniProtKB-SubCell"/>
</dbReference>
<dbReference type="PRINTS" id="PR00463">
    <property type="entry name" value="EP450I"/>
</dbReference>
<evidence type="ECO:0000256" key="5">
    <source>
        <dbReference type="ARBA" id="ARBA00022617"/>
    </source>
</evidence>
<evidence type="ECO:0000256" key="3">
    <source>
        <dbReference type="ARBA" id="ARBA00004721"/>
    </source>
</evidence>
<comment type="similarity">
    <text evidence="4 14">Belongs to the cytochrome P450 family.</text>
</comment>
<dbReference type="InterPro" id="IPR050121">
    <property type="entry name" value="Cytochrome_P450_monoxygenase"/>
</dbReference>
<dbReference type="OrthoDB" id="1470350at2759"/>
<dbReference type="InterPro" id="IPR001128">
    <property type="entry name" value="Cyt_P450"/>
</dbReference>
<keyword evidence="15" id="KW-0732">Signal</keyword>
<feature type="binding site" description="axial binding residue" evidence="13">
    <location>
        <position position="478"/>
    </location>
    <ligand>
        <name>heme</name>
        <dbReference type="ChEBI" id="CHEBI:30413"/>
    </ligand>
    <ligandPart>
        <name>Fe</name>
        <dbReference type="ChEBI" id="CHEBI:18248"/>
    </ligandPart>
</feature>
<dbReference type="GO" id="GO:0005506">
    <property type="term" value="F:iron ion binding"/>
    <property type="evidence" value="ECO:0007669"/>
    <property type="project" value="InterPro"/>
</dbReference>
<keyword evidence="7 13" id="KW-0479">Metal-binding</keyword>
<feature type="signal peptide" evidence="15">
    <location>
        <begin position="1"/>
        <end position="22"/>
    </location>
</feature>
<dbReference type="Proteomes" id="UP000054549">
    <property type="component" value="Unassembled WGS sequence"/>
</dbReference>
<evidence type="ECO:0000256" key="9">
    <source>
        <dbReference type="ARBA" id="ARBA00023002"/>
    </source>
</evidence>
<feature type="chain" id="PRO_5002158617" description="Cytochrome P450" evidence="15">
    <location>
        <begin position="23"/>
        <end position="540"/>
    </location>
</feature>
<protein>
    <recommendedName>
        <fullName evidence="18">Cytochrome P450</fullName>
    </recommendedName>
</protein>
<name>A0A0C2WZL1_AMAMK</name>
<keyword evidence="10 13" id="KW-0408">Iron</keyword>
<evidence type="ECO:0000256" key="4">
    <source>
        <dbReference type="ARBA" id="ARBA00010617"/>
    </source>
</evidence>
<dbReference type="HOGENOM" id="CLU_001570_5_11_1"/>
<keyword evidence="6" id="KW-0812">Transmembrane</keyword>
<dbReference type="EMBL" id="KN818232">
    <property type="protein sequence ID" value="KIL67272.1"/>
    <property type="molecule type" value="Genomic_DNA"/>
</dbReference>
<evidence type="ECO:0000256" key="7">
    <source>
        <dbReference type="ARBA" id="ARBA00022723"/>
    </source>
</evidence>
<evidence type="ECO:0000256" key="15">
    <source>
        <dbReference type="SAM" id="SignalP"/>
    </source>
</evidence>
<keyword evidence="8" id="KW-1133">Transmembrane helix</keyword>
<keyword evidence="17" id="KW-1185">Reference proteome</keyword>
<comment type="subcellular location">
    <subcellularLocation>
        <location evidence="2">Membrane</location>
    </subcellularLocation>
</comment>
<organism evidence="16 17">
    <name type="scientific">Amanita muscaria (strain Koide BX008)</name>
    <dbReference type="NCBI Taxonomy" id="946122"/>
    <lineage>
        <taxon>Eukaryota</taxon>
        <taxon>Fungi</taxon>
        <taxon>Dikarya</taxon>
        <taxon>Basidiomycota</taxon>
        <taxon>Agaricomycotina</taxon>
        <taxon>Agaricomycetes</taxon>
        <taxon>Agaricomycetidae</taxon>
        <taxon>Agaricales</taxon>
        <taxon>Pluteineae</taxon>
        <taxon>Amanitaceae</taxon>
        <taxon>Amanita</taxon>
    </lineage>
</organism>
<evidence type="ECO:0000256" key="11">
    <source>
        <dbReference type="ARBA" id="ARBA00023033"/>
    </source>
</evidence>
<evidence type="ECO:0000256" key="8">
    <source>
        <dbReference type="ARBA" id="ARBA00022989"/>
    </source>
</evidence>
<gene>
    <name evidence="16" type="ORF">M378DRAFT_73991</name>
</gene>
<dbReference type="InterPro" id="IPR036396">
    <property type="entry name" value="Cyt_P450_sf"/>
</dbReference>
<dbReference type="SUPFAM" id="SSF48264">
    <property type="entry name" value="Cytochrome P450"/>
    <property type="match status" value="1"/>
</dbReference>
<keyword evidence="5 13" id="KW-0349">Heme</keyword>
<evidence type="ECO:0000256" key="13">
    <source>
        <dbReference type="PIRSR" id="PIRSR602401-1"/>
    </source>
</evidence>
<dbReference type="InParanoid" id="A0A0C2WZL1"/>
<comment type="cofactor">
    <cofactor evidence="1 13">
        <name>heme</name>
        <dbReference type="ChEBI" id="CHEBI:30413"/>
    </cofactor>
</comment>
<dbReference type="GO" id="GO:0004497">
    <property type="term" value="F:monooxygenase activity"/>
    <property type="evidence" value="ECO:0007669"/>
    <property type="project" value="UniProtKB-KW"/>
</dbReference>
<proteinExistence type="inferred from homology"/>
<keyword evidence="11 14" id="KW-0503">Monooxygenase</keyword>
<dbReference type="PANTHER" id="PTHR24305">
    <property type="entry name" value="CYTOCHROME P450"/>
    <property type="match status" value="1"/>
</dbReference>
<evidence type="ECO:0000256" key="14">
    <source>
        <dbReference type="RuleBase" id="RU000461"/>
    </source>
</evidence>
<evidence type="ECO:0000313" key="17">
    <source>
        <dbReference type="Proteomes" id="UP000054549"/>
    </source>
</evidence>
<accession>A0A0C2WZL1</accession>
<keyword evidence="12" id="KW-0472">Membrane</keyword>
<dbReference type="PROSITE" id="PS00086">
    <property type="entry name" value="CYTOCHROME_P450"/>
    <property type="match status" value="1"/>
</dbReference>
<dbReference type="GO" id="GO:0020037">
    <property type="term" value="F:heme binding"/>
    <property type="evidence" value="ECO:0007669"/>
    <property type="project" value="InterPro"/>
</dbReference>
<dbReference type="Pfam" id="PF00067">
    <property type="entry name" value="p450"/>
    <property type="match status" value="1"/>
</dbReference>
<dbReference type="PANTHER" id="PTHR24305:SF166">
    <property type="entry name" value="CYTOCHROME P450 12A4, MITOCHONDRIAL-RELATED"/>
    <property type="match status" value="1"/>
</dbReference>
<dbReference type="InterPro" id="IPR002401">
    <property type="entry name" value="Cyt_P450_E_grp-I"/>
</dbReference>
<comment type="pathway">
    <text evidence="3">Secondary metabolite biosynthesis; terpenoid biosynthesis.</text>
</comment>
<reference evidence="16 17" key="1">
    <citation type="submission" date="2014-04" db="EMBL/GenBank/DDBJ databases">
        <title>Evolutionary Origins and Diversification of the Mycorrhizal Mutualists.</title>
        <authorList>
            <consortium name="DOE Joint Genome Institute"/>
            <consortium name="Mycorrhizal Genomics Consortium"/>
            <person name="Kohler A."/>
            <person name="Kuo A."/>
            <person name="Nagy L.G."/>
            <person name="Floudas D."/>
            <person name="Copeland A."/>
            <person name="Barry K.W."/>
            <person name="Cichocki N."/>
            <person name="Veneault-Fourrey C."/>
            <person name="LaButti K."/>
            <person name="Lindquist E.A."/>
            <person name="Lipzen A."/>
            <person name="Lundell T."/>
            <person name="Morin E."/>
            <person name="Murat C."/>
            <person name="Riley R."/>
            <person name="Ohm R."/>
            <person name="Sun H."/>
            <person name="Tunlid A."/>
            <person name="Henrissat B."/>
            <person name="Grigoriev I.V."/>
            <person name="Hibbett D.S."/>
            <person name="Martin F."/>
        </authorList>
    </citation>
    <scope>NUCLEOTIDE SEQUENCE [LARGE SCALE GENOMIC DNA]</scope>
    <source>
        <strain evidence="16 17">Koide BX008</strain>
    </source>
</reference>
<evidence type="ECO:0000256" key="12">
    <source>
        <dbReference type="ARBA" id="ARBA00023136"/>
    </source>
</evidence>
<evidence type="ECO:0000256" key="6">
    <source>
        <dbReference type="ARBA" id="ARBA00022692"/>
    </source>
</evidence>
<dbReference type="Gene3D" id="1.10.630.10">
    <property type="entry name" value="Cytochrome P450"/>
    <property type="match status" value="1"/>
</dbReference>
<dbReference type="InterPro" id="IPR017972">
    <property type="entry name" value="Cyt_P450_CS"/>
</dbReference>
<sequence length="540" mass="60713">MLFSHSILLDLLVIFTSSLALAKLVLDRRSSRLSILRGPRSNNLFFGTSLVREVLDDTATVMDRWISEYGYVFKVPTSLGANRIVIADPKAVAHVFANDSFGYLRSITAKTFARTFLGHSMMSADGEDHLRQRRATAPAFTNGALRDTMDVFYDSAYKLKGAWDVLFESHDEVTIDVQQCFADMSNRFFRLDSMGIAGFGHDFKSLDGHKSPVSEALDGLLEDSSFRVVLILGLLFPPVLKLPLKQTKIMRQMHKAFSDIAKVLLENSQQEKELLDVEKDRSILGLLLKGRSQNTNFKLLQDEVVGQVSEFFNYQLSLTFLSNMTVTVSLSWTLVELARHPEMQDKLRRELLQFSGSDPTWDQVVTGSACPYLDAVVHESLRLHPPVQALQRIADKDDVVPLSSPIKTSSGKMVDSVFVPKGTMVTTPFVHMNRSEAFWGPNAKQFVPERWLEENPYPSKDFSGYRHLYTFSDGPRICLGRMFALAEFKAVLSVLIRNFTFELPSGPDTAIGLHKAILSRPKLADEAGCVLRMRVRQVTD</sequence>
<dbReference type="PRINTS" id="PR00385">
    <property type="entry name" value="P450"/>
</dbReference>